<gene>
    <name evidence="1" type="ORF">UV12_C0009G0002</name>
</gene>
<dbReference type="EMBL" id="LCDG01000009">
    <property type="protein sequence ID" value="KKS47263.1"/>
    <property type="molecule type" value="Genomic_DNA"/>
</dbReference>
<sequence>MPAMDNLGKLFGSQARVKILRLFLLNPLEVFDIAMVSEKSKVSLSDARREIALLKKIDILADKSFFKEVSTKSGSKKAPIRKRAQGVQLKQGSPLLMPLKNLIVSETPLNRGEVAQRFKTVGKIKFLAISGIFIDAPESRVDVLIVGDDLKKRSIETVLKSIEAEIGKELSYGALETSDFLYRVSVYDKFVRDILDFRHDRIIDKLGVE</sequence>
<organism evidence="1 2">
    <name type="scientific">Candidatus Nomurabacteria bacterium GW2011_GWC2_42_20</name>
    <dbReference type="NCBI Taxonomy" id="1618756"/>
    <lineage>
        <taxon>Bacteria</taxon>
        <taxon>Candidatus Nomuraibacteriota</taxon>
    </lineage>
</organism>
<evidence type="ECO:0000313" key="2">
    <source>
        <dbReference type="Proteomes" id="UP000034704"/>
    </source>
</evidence>
<reference evidence="1 2" key="1">
    <citation type="journal article" date="2015" name="Nature">
        <title>rRNA introns, odd ribosomes, and small enigmatic genomes across a large radiation of phyla.</title>
        <authorList>
            <person name="Brown C.T."/>
            <person name="Hug L.A."/>
            <person name="Thomas B.C."/>
            <person name="Sharon I."/>
            <person name="Castelle C.J."/>
            <person name="Singh A."/>
            <person name="Wilkins M.J."/>
            <person name="Williams K.H."/>
            <person name="Banfield J.F."/>
        </authorList>
    </citation>
    <scope>NUCLEOTIDE SEQUENCE [LARGE SCALE GENOMIC DNA]</scope>
</reference>
<name>A0A0G1CC98_9BACT</name>
<protein>
    <submittedName>
        <fullName evidence="1">Putative transcriptional regulator</fullName>
    </submittedName>
</protein>
<proteinExistence type="predicted"/>
<comment type="caution">
    <text evidence="1">The sequence shown here is derived from an EMBL/GenBank/DDBJ whole genome shotgun (WGS) entry which is preliminary data.</text>
</comment>
<dbReference type="AlphaFoldDB" id="A0A0G1CC98"/>
<evidence type="ECO:0000313" key="1">
    <source>
        <dbReference type="EMBL" id="KKS47263.1"/>
    </source>
</evidence>
<accession>A0A0G1CC98</accession>
<dbReference type="Proteomes" id="UP000034704">
    <property type="component" value="Unassembled WGS sequence"/>
</dbReference>